<dbReference type="PANTHER" id="PTHR13914:SF0">
    <property type="entry name" value="PROLINE DEHYDROGENASE 1, MITOCHONDRIAL"/>
    <property type="match status" value="1"/>
</dbReference>
<reference evidence="4" key="1">
    <citation type="journal article" date="2019" name="Int. J. Syst. Evol. Microbiol.">
        <title>The Global Catalogue of Microorganisms (GCM) 10K type strain sequencing project: providing services to taxonomists for standard genome sequencing and annotation.</title>
        <authorList>
            <consortium name="The Broad Institute Genomics Platform"/>
            <consortium name="The Broad Institute Genome Sequencing Center for Infectious Disease"/>
            <person name="Wu L."/>
            <person name="Ma J."/>
        </authorList>
    </citation>
    <scope>NUCLEOTIDE SEQUENCE [LARGE SCALE GENOMIC DNA]</scope>
    <source>
        <strain evidence="4">CGMCC 4.7466</strain>
    </source>
</reference>
<dbReference type="PANTHER" id="PTHR13914">
    <property type="entry name" value="PROLINE OXIDASE"/>
    <property type="match status" value="1"/>
</dbReference>
<dbReference type="EMBL" id="JBHSJJ010000017">
    <property type="protein sequence ID" value="MFC4874325.1"/>
    <property type="molecule type" value="Genomic_DNA"/>
</dbReference>
<dbReference type="RefSeq" id="WP_377068060.1">
    <property type="nucleotide sequence ID" value="NZ_JBHSJJ010000017.1"/>
</dbReference>
<comment type="caution">
    <text evidence="3">The sequence shown here is derived from an EMBL/GenBank/DDBJ whole genome shotgun (WGS) entry which is preliminary data.</text>
</comment>
<dbReference type="InterPro" id="IPR029041">
    <property type="entry name" value="FAD-linked_oxidoreductase-like"/>
</dbReference>
<name>A0ABV9T8S1_9BACT</name>
<accession>A0ABV9T8S1</accession>
<proteinExistence type="predicted"/>
<feature type="domain" description="Proline dehydrogenase" evidence="2">
    <location>
        <begin position="95"/>
        <end position="387"/>
    </location>
</feature>
<dbReference type="InterPro" id="IPR015659">
    <property type="entry name" value="Proline_oxidase"/>
</dbReference>
<dbReference type="InterPro" id="IPR002872">
    <property type="entry name" value="Proline_DH_dom"/>
</dbReference>
<evidence type="ECO:0000259" key="2">
    <source>
        <dbReference type="Pfam" id="PF01619"/>
    </source>
</evidence>
<sequence>MIYLHLDFNLMETKPNVSFENLQAAFAHKTDKELKKMYHIFGLMHYPLLVKLGIGIARLGFKLGLPIRNTIKKTVFSQFCGGENIDACEPVVVLLAKYGVDAILDYSVEGKKDEDSFENTKEELLRTIAASKGRKNLPFTVFKISGIADTDILAKKQAGKTLSESESKRFDLARARVMGLCETAFNADVRIMVDGEESWFQDVVDGMVFEAMQRFNQKTAIVFNTFQMYRHDMLRRLKDAHHDAVAKGYFLGVKLVRGAYLEKERERAEKLGYKSPVHELKRDTDRDYDKALQFCVNNKQRVHLISGTHNELSNLVLSELVDLHGMKRSDERVYFAQLYGMSDHISFNLAKAGYNVVKYLPYGPVEEVLPYLSRRAEENSGISGQSSRELQLIKQEIRRRKHLPKLPKIA</sequence>
<dbReference type="SUPFAM" id="SSF51730">
    <property type="entry name" value="FAD-linked oxidoreductase"/>
    <property type="match status" value="1"/>
</dbReference>
<dbReference type="Proteomes" id="UP001595818">
    <property type="component" value="Unassembled WGS sequence"/>
</dbReference>
<dbReference type="Pfam" id="PF01619">
    <property type="entry name" value="Pro_dh"/>
    <property type="match status" value="1"/>
</dbReference>
<protein>
    <submittedName>
        <fullName evidence="3">Proline dehydrogenase family protein</fullName>
    </submittedName>
</protein>
<keyword evidence="1" id="KW-0560">Oxidoreductase</keyword>
<evidence type="ECO:0000256" key="1">
    <source>
        <dbReference type="ARBA" id="ARBA00023002"/>
    </source>
</evidence>
<evidence type="ECO:0000313" key="3">
    <source>
        <dbReference type="EMBL" id="MFC4874325.1"/>
    </source>
</evidence>
<evidence type="ECO:0000313" key="4">
    <source>
        <dbReference type="Proteomes" id="UP001595818"/>
    </source>
</evidence>
<gene>
    <name evidence="3" type="ORF">ACFPFU_21660</name>
</gene>
<dbReference type="Gene3D" id="3.20.20.220">
    <property type="match status" value="1"/>
</dbReference>
<keyword evidence="4" id="KW-1185">Reference proteome</keyword>
<organism evidence="3 4">
    <name type="scientific">Negadavirga shengliensis</name>
    <dbReference type="NCBI Taxonomy" id="1389218"/>
    <lineage>
        <taxon>Bacteria</taxon>
        <taxon>Pseudomonadati</taxon>
        <taxon>Bacteroidota</taxon>
        <taxon>Cytophagia</taxon>
        <taxon>Cytophagales</taxon>
        <taxon>Cyclobacteriaceae</taxon>
        <taxon>Negadavirga</taxon>
    </lineage>
</organism>